<dbReference type="GO" id="GO:0005634">
    <property type="term" value="C:nucleus"/>
    <property type="evidence" value="ECO:0007669"/>
    <property type="project" value="UniProtKB-SubCell"/>
</dbReference>
<keyword evidence="5" id="KW-0862">Zinc</keyword>
<dbReference type="HOGENOM" id="CLU_012538_2_0_1"/>
<dbReference type="InParanoid" id="K1WMW0"/>
<dbReference type="GO" id="GO:0000981">
    <property type="term" value="F:DNA-binding transcription factor activity, RNA polymerase II-specific"/>
    <property type="evidence" value="ECO:0007669"/>
    <property type="project" value="InterPro"/>
</dbReference>
<dbReference type="PROSITE" id="PS50157">
    <property type="entry name" value="ZINC_FINGER_C2H2_2"/>
    <property type="match status" value="1"/>
</dbReference>
<dbReference type="EMBL" id="JH921447">
    <property type="protein sequence ID" value="EKD14181.1"/>
    <property type="molecule type" value="Genomic_DNA"/>
</dbReference>
<evidence type="ECO:0000256" key="6">
    <source>
        <dbReference type="ARBA" id="ARBA00023242"/>
    </source>
</evidence>
<dbReference type="CDD" id="cd12148">
    <property type="entry name" value="fungal_TF_MHR"/>
    <property type="match status" value="1"/>
</dbReference>
<evidence type="ECO:0000256" key="1">
    <source>
        <dbReference type="ARBA" id="ARBA00004123"/>
    </source>
</evidence>
<dbReference type="InterPro" id="IPR007219">
    <property type="entry name" value="XnlR_reg_dom"/>
</dbReference>
<keyword evidence="2" id="KW-0479">Metal-binding</keyword>
<dbReference type="InterPro" id="IPR013087">
    <property type="entry name" value="Znf_C2H2_type"/>
</dbReference>
<dbReference type="eggNOG" id="ENOG502SHFD">
    <property type="taxonomic scope" value="Eukaryota"/>
</dbReference>
<evidence type="ECO:0000313" key="9">
    <source>
        <dbReference type="EMBL" id="EKD14181.1"/>
    </source>
</evidence>
<dbReference type="OrthoDB" id="10018191at2759"/>
<protein>
    <submittedName>
        <fullName evidence="9">C2H2 finger domain protein (Zms1)</fullName>
    </submittedName>
</protein>
<dbReference type="PANTHER" id="PTHR40626:SF8">
    <property type="entry name" value="C2H2 FINGER DOMAIN TRANSCRIPTION FACTOR (EUROFUNG)-RELATED"/>
    <property type="match status" value="1"/>
</dbReference>
<evidence type="ECO:0000256" key="4">
    <source>
        <dbReference type="ARBA" id="ARBA00022771"/>
    </source>
</evidence>
<keyword evidence="6" id="KW-0539">Nucleus</keyword>
<dbReference type="InterPro" id="IPR001138">
    <property type="entry name" value="Zn2Cys6_DnaBD"/>
</dbReference>
<keyword evidence="3" id="KW-0677">Repeat</keyword>
<name>K1WMW0_MARBU</name>
<keyword evidence="4 7" id="KW-0863">Zinc-finger</keyword>
<evidence type="ECO:0000256" key="2">
    <source>
        <dbReference type="ARBA" id="ARBA00022723"/>
    </source>
</evidence>
<dbReference type="GO" id="GO:0008270">
    <property type="term" value="F:zinc ion binding"/>
    <property type="evidence" value="ECO:0007669"/>
    <property type="project" value="UniProtKB-KW"/>
</dbReference>
<dbReference type="Gene3D" id="3.30.160.60">
    <property type="entry name" value="Classic Zinc Finger"/>
    <property type="match status" value="1"/>
</dbReference>
<accession>K1WMW0</accession>
<keyword evidence="10" id="KW-1185">Reference proteome</keyword>
<evidence type="ECO:0000256" key="5">
    <source>
        <dbReference type="ARBA" id="ARBA00022833"/>
    </source>
</evidence>
<proteinExistence type="predicted"/>
<evidence type="ECO:0000313" key="10">
    <source>
        <dbReference type="Proteomes" id="UP000006753"/>
    </source>
</evidence>
<reference evidence="9 10" key="1">
    <citation type="journal article" date="2012" name="BMC Genomics">
        <title>Sequencing the genome of Marssonina brunnea reveals fungus-poplar co-evolution.</title>
        <authorList>
            <person name="Zhu S."/>
            <person name="Cao Y.-Z."/>
            <person name="Jiang C."/>
            <person name="Tan B.-Y."/>
            <person name="Wang Z."/>
            <person name="Feng S."/>
            <person name="Zhang L."/>
            <person name="Su X.-H."/>
            <person name="Brejova B."/>
            <person name="Vinar T."/>
            <person name="Xu M."/>
            <person name="Wang M.-X."/>
            <person name="Zhang S.-G."/>
            <person name="Huang M.-R."/>
            <person name="Wu R."/>
            <person name="Zhou Y."/>
        </authorList>
    </citation>
    <scope>NUCLEOTIDE SEQUENCE [LARGE SCALE GENOMIC DNA]</scope>
    <source>
        <strain evidence="9 10">MB_m1</strain>
    </source>
</reference>
<feature type="domain" description="C2H2-type" evidence="8">
    <location>
        <begin position="16"/>
        <end position="35"/>
    </location>
</feature>
<dbReference type="AlphaFoldDB" id="K1WMW0"/>
<evidence type="ECO:0000259" key="8">
    <source>
        <dbReference type="PROSITE" id="PS50157"/>
    </source>
</evidence>
<dbReference type="Proteomes" id="UP000006753">
    <property type="component" value="Unassembled WGS sequence"/>
</dbReference>
<dbReference type="PANTHER" id="PTHR40626">
    <property type="entry name" value="MIP31509P"/>
    <property type="match status" value="1"/>
</dbReference>
<dbReference type="GO" id="GO:0000978">
    <property type="term" value="F:RNA polymerase II cis-regulatory region sequence-specific DNA binding"/>
    <property type="evidence" value="ECO:0007669"/>
    <property type="project" value="InterPro"/>
</dbReference>
<evidence type="ECO:0000256" key="7">
    <source>
        <dbReference type="PROSITE-ProRule" id="PRU00042"/>
    </source>
</evidence>
<dbReference type="InterPro" id="IPR051059">
    <property type="entry name" value="VerF-like"/>
</dbReference>
<dbReference type="Pfam" id="PF04082">
    <property type="entry name" value="Fungal_trans"/>
    <property type="match status" value="1"/>
</dbReference>
<dbReference type="STRING" id="1072389.K1WMW0"/>
<dbReference type="GO" id="GO:0000785">
    <property type="term" value="C:chromatin"/>
    <property type="evidence" value="ECO:0007669"/>
    <property type="project" value="TreeGrafter"/>
</dbReference>
<evidence type="ECO:0000256" key="3">
    <source>
        <dbReference type="ARBA" id="ARBA00022737"/>
    </source>
</evidence>
<dbReference type="GO" id="GO:0006351">
    <property type="term" value="P:DNA-templated transcription"/>
    <property type="evidence" value="ECO:0007669"/>
    <property type="project" value="InterPro"/>
</dbReference>
<dbReference type="OMA" id="YNFWLVS"/>
<sequence>MPSSASSNADGQTKGVQCSMCGKRFSRTDHLKRHQLRRETYPDTTITLESTTQVVLSARTDRFRRQHEVAEDHTLCTSMKLGCDGGNPCKTCRHKRIECRFSRLMSKGGAGLNEISKGTENGQCDRGSINFLLNTGTASFIDCFRLPSSHERRNIWNFRTAKEATTSIDSVNFFGNNSSEGNVSSTPFDDESIDRSLLDEANLLTFLGGSFGVVPMFGSEAPITGFSLIGDFEAPTPQSAMLVQEILESSMTLQMTPPEQEHVLQNLRFLFTPSRIEKFVGLYFEFWHPHCSIIYKPAFSIHTTPLPLLAAMSVMGAMYTPIDTEITTARLVLDLVELYIFSLNDLSDVYEIRHMLRVASVLAPENTQLSVLAFDNFQAAYILVCVQFWAGNMVSRKRAVDTRFNSLVKVARRLGLMKARHEVDDGQDEQMWILRETRIRMINTMTLFDCAFCFFVNFPCRISVSEMGFDLPCEESFFASHHPFSEPGFTFSRNITTVDAFQSLFKPSQISQGPSRNPHNLNPADMFMLIHSKCPVGASWVLPLTAAVLYVSAHTQIIHFPTSISRSEGDPDTSTPAGPLAQASESGISAIKTALSNWRLLWVAIRASIPNDAWATLGFFRNGYNYWLVTQLIISHKGSADILMKMEVGCEDTLKQLRLLLKDGSAET</sequence>
<comment type="subcellular location">
    <subcellularLocation>
        <location evidence="1">Nucleus</location>
    </subcellularLocation>
</comment>
<dbReference type="KEGG" id="mbe:MBM_07858"/>
<organism evidence="9 10">
    <name type="scientific">Marssonina brunnea f. sp. multigermtubi (strain MB_m1)</name>
    <name type="common">Marssonina leaf spot fungus</name>
    <dbReference type="NCBI Taxonomy" id="1072389"/>
    <lineage>
        <taxon>Eukaryota</taxon>
        <taxon>Fungi</taxon>
        <taxon>Dikarya</taxon>
        <taxon>Ascomycota</taxon>
        <taxon>Pezizomycotina</taxon>
        <taxon>Leotiomycetes</taxon>
        <taxon>Helotiales</taxon>
        <taxon>Drepanopezizaceae</taxon>
        <taxon>Drepanopeziza</taxon>
    </lineage>
</organism>
<gene>
    <name evidence="9" type="ORF">MBM_07858</name>
</gene>
<dbReference type="CDD" id="cd00067">
    <property type="entry name" value="GAL4"/>
    <property type="match status" value="1"/>
</dbReference>